<organism evidence="1 2">
    <name type="scientific">Bacillus phage SalinJah</name>
    <dbReference type="NCBI Taxonomy" id="1837830"/>
    <lineage>
        <taxon>Viruses</taxon>
        <taxon>Duplodnaviria</taxon>
        <taxon>Heunggongvirae</taxon>
        <taxon>Uroviricota</taxon>
        <taxon>Caudoviricetes</taxon>
        <taxon>Herelleviridae</taxon>
        <taxon>Bastillevirinae</taxon>
        <taxon>Wphvirus</taxon>
        <taxon>Wphvirus BPS13</taxon>
    </lineage>
</organism>
<evidence type="ECO:0000313" key="1">
    <source>
        <dbReference type="EMBL" id="ANH50606.1"/>
    </source>
</evidence>
<dbReference type="RefSeq" id="YP_009282093.1">
    <property type="nucleotide sequence ID" value="NC_031034.1"/>
</dbReference>
<protein>
    <submittedName>
        <fullName evidence="1">Uncharacterized protein</fullName>
    </submittedName>
</protein>
<dbReference type="KEGG" id="vg:29059858"/>
<dbReference type="Proteomes" id="UP000203219">
    <property type="component" value="Segment"/>
</dbReference>
<sequence length="80" mass="9371">MTKVHKVTLYITDHEEYDEEQVDTTIRSAIDRYFDCNPMVSPIESSHSFEWDDDLAINYTAATEENYENVMKGKIEYGRA</sequence>
<evidence type="ECO:0000313" key="2">
    <source>
        <dbReference type="Proteomes" id="UP000203219"/>
    </source>
</evidence>
<dbReference type="GeneID" id="29059858"/>
<reference evidence="2" key="1">
    <citation type="submission" date="2016-04" db="EMBL/GenBank/DDBJ databases">
        <authorList>
            <person name="Adebesin M.O."/>
            <person name="Ahama K."/>
            <person name="Alekasir E.M."/>
            <person name="Ali S."/>
            <person name="Aligholizadeh E."/>
            <person name="Allison J.M."/>
            <person name="Alzaher A."/>
            <person name="Andaya C.D."/>
            <person name="Asfaw S."/>
            <person name="Bansal N."/>
            <person name="Beauchard M.A."/>
            <person name="Betancourt K.A."/>
            <person name="Bhatia B."/>
            <person name="Boretti N.A."/>
            <person name="Brondi J.N."/>
            <person name="Byrd C.E."/>
            <person name="Cao A."/>
            <person name="Cardosa E.A."/>
            <person name="Carter A."/>
            <person name="Chen S."/>
            <person name="Chen Y."/>
            <person name="Clara V.K."/>
            <person name="Cobuzzi M."/>
            <person name="Conn O.L."/>
            <person name="Crosby I.A."/>
            <person name="Daly S.B."/>
            <person name="Depaz I.X."/>
            <person name="Dhaurali S."/>
            <person name="Dowdy K.M."/>
            <person name="Edokobi N.B."/>
            <person name="Ekanayake A.B."/>
            <person name="Ekekwe S.O."/>
            <person name="Emond M.A."/>
            <person name="Endres L."/>
            <person name="Eng S."/>
            <person name="Felkoski S.A."/>
            <person name="Gant C.D."/>
            <person name="Gaskin B."/>
            <person name="Gondal S."/>
            <person name="Gutmann J."/>
            <person name="Ha T.-A."/>
            <person name="Habteyes H."/>
            <person name="Hariri O."/>
            <person name="Healey R.M."/>
            <person name="Heins J.L."/>
            <person name="Henderson A.L."/>
            <person name="Hernandez F.M."/>
            <person name="Hoang P.T."/>
            <person name="Hope K.T."/>
            <person name="Husna A."/>
            <person name="Hussain A."/>
            <person name="Imani O."/>
            <person name="Jackson N.L."/>
            <person name="Jacob V.M."/>
            <person name="Kang C."/>
            <person name="Kantov R.M."/>
            <person name="Kavuru S."/>
            <person name="Kerr M.S."/>
            <person name="Khan O.A."/>
            <person name="Khan T.M."/>
            <person name="King T."/>
            <person name="Kulkarni R."/>
            <person name="Li A."/>
            <person name="Maczka C."/>
            <person name="Maisonet E."/>
            <person name="Majethia P.M."/>
            <person name="Malik D.A."/>
            <person name="Mariam A."/>
            <person name="Marquess E.B."/>
            <person name="Mattison J."/>
            <person name="Mcdonald N."/>
            <person name="Mehr S."/>
            <person name="Mengers S.R."/>
            <person name="Michaels D.P."/>
            <person name="Mondal S."/>
            <person name="Monney D.B."/>
            <person name="Nakhleh S.I."/>
            <person name="Ndubuizu N.C."/>
            <person name="Nguyen A.H."/>
            <person name="Nguyen K.M."/>
            <person name="Nguyen M.T."/>
            <person name="Nicholas M.L."/>
            <person name="Nimalan J.P."/>
            <person name="O'Connell R.A."/>
            <person name="Odoi E."/>
            <person name="Ojo L."/>
            <person name="Okoye A.E."/>
            <person name="Olateru-Olagbegi O."/>
            <person name="Osei K.V."/>
            <person name="Osei-Tutu A."/>
            <person name="Palilla A.M."/>
            <person name="Pancholi S."/>
            <person name="Park J.H."/>
            <person name="Patel K."/>
            <person name="Patel P."/>
            <person name="Pennington E."/>
            <person name="Peterson R.E."/>
            <person name="Pon J."/>
            <person name="Pourkarim H."/>
            <person name="Reed M.L."/>
            <person name="Rottman V."/>
            <person name="Salazar J."/>
            <person name="Samet S."/>
            <person name="Sendze O."/>
            <person name="Stelmack M.A."/>
            <person name="Stinnett R."/>
            <person name="Tchouaga A.L."/>
            <person name="Thompson E.M."/>
            <person name="Tran N.G."/>
            <person name="Truong T."/>
            <person name="Udo J.A."/>
            <person name="Verona L.T."/>
            <person name="Vu T.-Q."/>
            <person name="Wade J."/>
            <person name="Wang N.Q."/>
            <person name="Waters Z.M."/>
            <person name="Wellman R.J."/>
            <person name="Woldegabreal S."/>
            <person name="Yee A.C."/>
            <person name="Yirefu M."/>
            <person name="Zahangir S."/>
            <person name="Zhai Y."/>
            <person name="Devine C.L."/>
            <person name="Liao K."/>
            <person name="Prasad P.K."/>
            <person name="Ruthenberg K.J."/>
            <person name="Shonk J.A."/>
            <person name="Way M."/>
            <person name="Yousufi H.K."/>
            <person name="Cao L."/>
            <person name="Fox J."/>
            <person name="Hobbs E."/>
            <person name="Kilic S."/>
            <person name="Nunn R."/>
            <person name="Patel R."/>
            <person name="Rubenstein M."/>
            <person name="Cresawn S.G."/>
            <person name="Russell D.A."/>
            <person name="Pope W.H."/>
            <person name="Jacobs-Sera D."/>
            <person name="Hendrix R.W."/>
            <person name="Hatfull G.F."/>
            <person name="Erill I."/>
            <person name="Caruso S.M."/>
        </authorList>
    </citation>
    <scope>NUCLEOTIDE SEQUENCE [LARGE SCALE GENOMIC DNA]</scope>
</reference>
<gene>
    <name evidence="1" type="ORF">SALINJAH_139</name>
</gene>
<accession>A0A173GBA3</accession>
<name>A0A173GBA3_9CAUD</name>
<proteinExistence type="predicted"/>
<dbReference type="EMBL" id="KX011169">
    <property type="protein sequence ID" value="ANH50606.1"/>
    <property type="molecule type" value="Genomic_DNA"/>
</dbReference>